<dbReference type="PANTHER" id="PTHR43420">
    <property type="entry name" value="ACETYLTRANSFERASE"/>
    <property type="match status" value="1"/>
</dbReference>
<dbReference type="InterPro" id="IPR050680">
    <property type="entry name" value="YpeA/RimI_acetyltransf"/>
</dbReference>
<dbReference type="PATRIC" id="fig|1123269.5.peg.2714"/>
<dbReference type="Pfam" id="PF00583">
    <property type="entry name" value="Acetyltransf_1"/>
    <property type="match status" value="1"/>
</dbReference>
<gene>
    <name evidence="6" type="ORF">NX02_13940</name>
</gene>
<dbReference type="InterPro" id="IPR006464">
    <property type="entry name" value="AcTrfase_RimI/Ard1"/>
</dbReference>
<dbReference type="KEGG" id="ssan:NX02_13940"/>
<dbReference type="HOGENOM" id="CLU_013985_23_2_5"/>
<feature type="domain" description="N-acetyltransferase" evidence="5">
    <location>
        <begin position="9"/>
        <end position="159"/>
    </location>
</feature>
<name>W0A9A7_9SPHN</name>
<dbReference type="Proteomes" id="UP000018851">
    <property type="component" value="Chromosome"/>
</dbReference>
<dbReference type="PANTHER" id="PTHR43420:SF44">
    <property type="entry name" value="ACETYLTRANSFERASE YPEA"/>
    <property type="match status" value="1"/>
</dbReference>
<dbReference type="CDD" id="cd04301">
    <property type="entry name" value="NAT_SF"/>
    <property type="match status" value="1"/>
</dbReference>
<evidence type="ECO:0000256" key="3">
    <source>
        <dbReference type="ARBA" id="ARBA00022679"/>
    </source>
</evidence>
<dbReference type="OrthoDB" id="9804026at2"/>
<dbReference type="Gene3D" id="3.40.630.30">
    <property type="match status" value="1"/>
</dbReference>
<evidence type="ECO:0000256" key="2">
    <source>
        <dbReference type="ARBA" id="ARBA00022490"/>
    </source>
</evidence>
<keyword evidence="3" id="KW-0808">Transferase</keyword>
<dbReference type="InterPro" id="IPR016181">
    <property type="entry name" value="Acyl_CoA_acyltransferase"/>
</dbReference>
<dbReference type="NCBIfam" id="TIGR01575">
    <property type="entry name" value="rimI"/>
    <property type="match status" value="1"/>
</dbReference>
<dbReference type="EMBL" id="CP006644">
    <property type="protein sequence ID" value="AHE54479.1"/>
    <property type="molecule type" value="Genomic_DNA"/>
</dbReference>
<dbReference type="PROSITE" id="PS51186">
    <property type="entry name" value="GNAT"/>
    <property type="match status" value="1"/>
</dbReference>
<comment type="similarity">
    <text evidence="1">Belongs to the acetyltransferase family. RimI subfamily.</text>
</comment>
<dbReference type="RefSeq" id="WP_025292682.1">
    <property type="nucleotide sequence ID" value="NZ_CP006644.1"/>
</dbReference>
<proteinExistence type="inferred from homology"/>
<evidence type="ECO:0000256" key="4">
    <source>
        <dbReference type="ARBA" id="ARBA00023315"/>
    </source>
</evidence>
<evidence type="ECO:0000256" key="1">
    <source>
        <dbReference type="ARBA" id="ARBA00005395"/>
    </source>
</evidence>
<dbReference type="InterPro" id="IPR000182">
    <property type="entry name" value="GNAT_dom"/>
</dbReference>
<keyword evidence="4" id="KW-0012">Acyltransferase</keyword>
<keyword evidence="7" id="KW-1185">Reference proteome</keyword>
<protein>
    <recommendedName>
        <fullName evidence="5">N-acetyltransferase domain-containing protein</fullName>
    </recommendedName>
</protein>
<accession>W0A9A7</accession>
<dbReference type="eggNOG" id="COG0456">
    <property type="taxonomic scope" value="Bacteria"/>
</dbReference>
<dbReference type="SUPFAM" id="SSF55729">
    <property type="entry name" value="Acyl-CoA N-acyltransferases (Nat)"/>
    <property type="match status" value="1"/>
</dbReference>
<organism evidence="6 7">
    <name type="scientific">Sphingomonas sanxanigenens DSM 19645 = NX02</name>
    <dbReference type="NCBI Taxonomy" id="1123269"/>
    <lineage>
        <taxon>Bacteria</taxon>
        <taxon>Pseudomonadati</taxon>
        <taxon>Pseudomonadota</taxon>
        <taxon>Alphaproteobacteria</taxon>
        <taxon>Sphingomonadales</taxon>
        <taxon>Sphingomonadaceae</taxon>
        <taxon>Sphingomonas</taxon>
    </lineage>
</organism>
<dbReference type="STRING" id="1123269.NX02_13940"/>
<sequence length="162" mass="17462">MSSLAPLDWVLSCGTAYDLPDVMVVMKQAFLPAFGEAWTAAQCSGILGMPGTELLIARVDDSPAGFALTRSILDEAELLLLAVHPPYARHGIGRGLLLSAMDAARDHGVTAMNLEVRADNPAVALYDSVGFVQVGIRRGYYRGNDGRARDALTYRRLLDIDV</sequence>
<evidence type="ECO:0000313" key="6">
    <source>
        <dbReference type="EMBL" id="AHE54479.1"/>
    </source>
</evidence>
<evidence type="ECO:0000313" key="7">
    <source>
        <dbReference type="Proteomes" id="UP000018851"/>
    </source>
</evidence>
<keyword evidence="2" id="KW-0963">Cytoplasm</keyword>
<dbReference type="GO" id="GO:0008080">
    <property type="term" value="F:N-acetyltransferase activity"/>
    <property type="evidence" value="ECO:0007669"/>
    <property type="project" value="InterPro"/>
</dbReference>
<dbReference type="AlphaFoldDB" id="W0A9A7"/>
<reference evidence="6 7" key="1">
    <citation type="submission" date="2013-07" db="EMBL/GenBank/DDBJ databases">
        <title>Completed genome of Sphingomonas sanxanigenens NX02.</title>
        <authorList>
            <person name="Ma T."/>
            <person name="Huang H."/>
            <person name="Wu M."/>
            <person name="Li X."/>
            <person name="Li G."/>
        </authorList>
    </citation>
    <scope>NUCLEOTIDE SEQUENCE [LARGE SCALE GENOMIC DNA]</scope>
    <source>
        <strain evidence="6 7">NX02</strain>
    </source>
</reference>
<evidence type="ECO:0000259" key="5">
    <source>
        <dbReference type="PROSITE" id="PS51186"/>
    </source>
</evidence>